<evidence type="ECO:0000256" key="4">
    <source>
        <dbReference type="ARBA" id="ARBA00022771"/>
    </source>
</evidence>
<evidence type="ECO:0000256" key="7">
    <source>
        <dbReference type="SAM" id="Phobius"/>
    </source>
</evidence>
<keyword evidence="4" id="KW-0863">Zinc-finger</keyword>
<dbReference type="PROSITE" id="PS51873">
    <property type="entry name" value="TRIAD"/>
    <property type="match status" value="1"/>
</dbReference>
<dbReference type="SUPFAM" id="SSF57850">
    <property type="entry name" value="RING/U-box"/>
    <property type="match status" value="1"/>
</dbReference>
<dbReference type="Pfam" id="PF22191">
    <property type="entry name" value="IBR_1"/>
    <property type="match status" value="1"/>
</dbReference>
<dbReference type="EMBL" id="MPUH01000632">
    <property type="protein sequence ID" value="OMJ76420.1"/>
    <property type="molecule type" value="Genomic_DNA"/>
</dbReference>
<keyword evidence="7" id="KW-0472">Membrane</keyword>
<dbReference type="GO" id="GO:0008270">
    <property type="term" value="F:zinc ion binding"/>
    <property type="evidence" value="ECO:0007669"/>
    <property type="project" value="UniProtKB-KW"/>
</dbReference>
<dbReference type="PANTHER" id="PTHR11685">
    <property type="entry name" value="RBR FAMILY RING FINGER AND IBR DOMAIN-CONTAINING"/>
    <property type="match status" value="1"/>
</dbReference>
<evidence type="ECO:0000313" key="9">
    <source>
        <dbReference type="EMBL" id="OMJ76420.1"/>
    </source>
</evidence>
<evidence type="ECO:0000256" key="3">
    <source>
        <dbReference type="ARBA" id="ARBA00022737"/>
    </source>
</evidence>
<feature type="transmembrane region" description="Helical" evidence="7">
    <location>
        <begin position="307"/>
        <end position="328"/>
    </location>
</feature>
<organism evidence="9 10">
    <name type="scientific">Stentor coeruleus</name>
    <dbReference type="NCBI Taxonomy" id="5963"/>
    <lineage>
        <taxon>Eukaryota</taxon>
        <taxon>Sar</taxon>
        <taxon>Alveolata</taxon>
        <taxon>Ciliophora</taxon>
        <taxon>Postciliodesmatophora</taxon>
        <taxon>Heterotrichea</taxon>
        <taxon>Heterotrichida</taxon>
        <taxon>Stentoridae</taxon>
        <taxon>Stentor</taxon>
    </lineage>
</organism>
<name>A0A1R2BI28_9CILI</name>
<feature type="domain" description="RING-type" evidence="8">
    <location>
        <begin position="1"/>
        <end position="211"/>
    </location>
</feature>
<reference evidence="9 10" key="1">
    <citation type="submission" date="2016-11" db="EMBL/GenBank/DDBJ databases">
        <title>The macronuclear genome of Stentor coeruleus: a giant cell with tiny introns.</title>
        <authorList>
            <person name="Slabodnick M."/>
            <person name="Ruby J.G."/>
            <person name="Reiff S.B."/>
            <person name="Swart E.C."/>
            <person name="Gosai S."/>
            <person name="Prabakaran S."/>
            <person name="Witkowska E."/>
            <person name="Larue G.E."/>
            <person name="Fisher S."/>
            <person name="Freeman R.M."/>
            <person name="Gunawardena J."/>
            <person name="Chu W."/>
            <person name="Stover N.A."/>
            <person name="Gregory B.D."/>
            <person name="Nowacki M."/>
            <person name="Derisi J."/>
            <person name="Roy S.W."/>
            <person name="Marshall W.F."/>
            <person name="Sood P."/>
        </authorList>
    </citation>
    <scope>NUCLEOTIDE SEQUENCE [LARGE SCALE GENOMIC DNA]</scope>
    <source>
        <strain evidence="9">WM001</strain>
    </source>
</reference>
<evidence type="ECO:0000313" key="10">
    <source>
        <dbReference type="Proteomes" id="UP000187209"/>
    </source>
</evidence>
<keyword evidence="1" id="KW-0808">Transferase</keyword>
<keyword evidence="2" id="KW-0479">Metal-binding</keyword>
<dbReference type="InterPro" id="IPR031127">
    <property type="entry name" value="E3_UB_ligase_RBR"/>
</dbReference>
<proteinExistence type="predicted"/>
<keyword evidence="3" id="KW-0677">Repeat</keyword>
<feature type="transmembrane region" description="Helical" evidence="7">
    <location>
        <begin position="204"/>
        <end position="225"/>
    </location>
</feature>
<dbReference type="Gene3D" id="3.30.40.10">
    <property type="entry name" value="Zinc/RING finger domain, C3HC4 (zinc finger)"/>
    <property type="match status" value="1"/>
</dbReference>
<evidence type="ECO:0000256" key="2">
    <source>
        <dbReference type="ARBA" id="ARBA00022723"/>
    </source>
</evidence>
<feature type="transmembrane region" description="Helical" evidence="7">
    <location>
        <begin position="245"/>
        <end position="268"/>
    </location>
</feature>
<dbReference type="InterPro" id="IPR044066">
    <property type="entry name" value="TRIAD_supradom"/>
</dbReference>
<accession>A0A1R2BI28</accession>
<dbReference type="InterPro" id="IPR013083">
    <property type="entry name" value="Znf_RING/FYVE/PHD"/>
</dbReference>
<keyword evidence="7" id="KW-0812">Transmembrane</keyword>
<dbReference type="Gene3D" id="1.20.120.1750">
    <property type="match status" value="1"/>
</dbReference>
<protein>
    <recommendedName>
        <fullName evidence="8">RING-type domain-containing protein</fullName>
    </recommendedName>
</protein>
<dbReference type="OrthoDB" id="293424at2759"/>
<evidence type="ECO:0000259" key="8">
    <source>
        <dbReference type="PROSITE" id="PS51873"/>
    </source>
</evidence>
<dbReference type="GO" id="GO:0016567">
    <property type="term" value="P:protein ubiquitination"/>
    <property type="evidence" value="ECO:0007669"/>
    <property type="project" value="InterPro"/>
</dbReference>
<comment type="caution">
    <text evidence="9">The sequence shown here is derived from an EMBL/GenBank/DDBJ whole genome shotgun (WGS) entry which is preliminary data.</text>
</comment>
<dbReference type="Proteomes" id="UP000187209">
    <property type="component" value="Unassembled WGS sequence"/>
</dbReference>
<feature type="transmembrane region" description="Helical" evidence="7">
    <location>
        <begin position="280"/>
        <end position="301"/>
    </location>
</feature>
<keyword evidence="6" id="KW-0862">Zinc</keyword>
<gene>
    <name evidence="9" type="ORF">SteCoe_24204</name>
</gene>
<keyword evidence="7" id="KW-1133">Transmembrane helix</keyword>
<dbReference type="AlphaFoldDB" id="A0A1R2BI28"/>
<sequence length="331" mass="38336">MTEYCAICGTYEKQDNFKDLSCGCRFCKVSVGHWVTAQLDNYHKDNFFVTCPQGMLGHNLNDDDLKMCLTQEQIEQYEIVRLKKNLMKSSEYKICPMSHCNYIGWVDKGKSCSESLVCGKCNALWIDPSLSPGYIRLYGQVVGFFVGTSDFWNFIWKEIWVKYCPKCDSPIEKNGGCLHMTCTNCTYEFCWICLQPYRNHSNSLCQISIGYVWGMIVMIMIGTFVRLYVISDVFAGILSYFMHKVLLVFVGGFTCVLVLGTITMFLEYRKNYYFDFLRKIFLVFAIICNFAALYAIIYFYWFYLEIIGLAVLLGLTFGVNFGSCYLIYNRS</sequence>
<keyword evidence="10" id="KW-1185">Reference proteome</keyword>
<keyword evidence="5" id="KW-0833">Ubl conjugation pathway</keyword>
<dbReference type="GO" id="GO:0004842">
    <property type="term" value="F:ubiquitin-protein transferase activity"/>
    <property type="evidence" value="ECO:0007669"/>
    <property type="project" value="InterPro"/>
</dbReference>
<evidence type="ECO:0000256" key="6">
    <source>
        <dbReference type="ARBA" id="ARBA00022833"/>
    </source>
</evidence>
<evidence type="ECO:0000256" key="5">
    <source>
        <dbReference type="ARBA" id="ARBA00022786"/>
    </source>
</evidence>
<evidence type="ECO:0000256" key="1">
    <source>
        <dbReference type="ARBA" id="ARBA00022679"/>
    </source>
</evidence>